<evidence type="ECO:0000259" key="4">
    <source>
        <dbReference type="PROSITE" id="PS01031"/>
    </source>
</evidence>
<keyword evidence="1 5" id="KW-0346">Stress response</keyword>
<dbReference type="InterPro" id="IPR031107">
    <property type="entry name" value="Small_HSP"/>
</dbReference>
<feature type="domain" description="SHSP" evidence="4">
    <location>
        <begin position="30"/>
        <end position="140"/>
    </location>
</feature>
<sequence length="140" mass="16118">MSLFSYRSRNECELDREVDEFFATFFGGRRFGDYWSPDIDMSDNGKELTVHAELPGVRKEDISLDVQGNNLIISGESPIRKEVSESRTFFCERRFGNFKRNIPLPNDVDTSKINAAYKDGILEVKIEKREDTSPKKISIV</sequence>
<name>A0A1Y1Z7P4_9FUNG</name>
<dbReference type="CDD" id="cd06464">
    <property type="entry name" value="ACD_sHsps-like"/>
    <property type="match status" value="1"/>
</dbReference>
<dbReference type="AlphaFoldDB" id="A0A1Y1Z7P4"/>
<dbReference type="PANTHER" id="PTHR11527">
    <property type="entry name" value="HEAT-SHOCK PROTEIN 20 FAMILY MEMBER"/>
    <property type="match status" value="1"/>
</dbReference>
<evidence type="ECO:0000256" key="3">
    <source>
        <dbReference type="RuleBase" id="RU003616"/>
    </source>
</evidence>
<dbReference type="InterPro" id="IPR002068">
    <property type="entry name" value="A-crystallin/Hsp20_dom"/>
</dbReference>
<accession>A0A1Y1Z7P4</accession>
<reference evidence="5 6" key="1">
    <citation type="submission" date="2016-07" db="EMBL/GenBank/DDBJ databases">
        <title>Pervasive Adenine N6-methylation of Active Genes in Fungi.</title>
        <authorList>
            <consortium name="DOE Joint Genome Institute"/>
            <person name="Mondo S.J."/>
            <person name="Dannebaum R.O."/>
            <person name="Kuo R.C."/>
            <person name="Labutti K."/>
            <person name="Haridas S."/>
            <person name="Kuo A."/>
            <person name="Salamov A."/>
            <person name="Ahrendt S.R."/>
            <person name="Lipzen A."/>
            <person name="Sullivan W."/>
            <person name="Andreopoulos W.B."/>
            <person name="Clum A."/>
            <person name="Lindquist E."/>
            <person name="Daum C."/>
            <person name="Ramamoorthy G.K."/>
            <person name="Gryganskyi A."/>
            <person name="Culley D."/>
            <person name="Magnuson J.K."/>
            <person name="James T.Y."/>
            <person name="O'Malley M.A."/>
            <person name="Stajich J.E."/>
            <person name="Spatafora J.W."/>
            <person name="Visel A."/>
            <person name="Grigoriev I.V."/>
        </authorList>
    </citation>
    <scope>NUCLEOTIDE SEQUENCE [LARGE SCALE GENOMIC DNA]</scope>
    <source>
        <strain evidence="5 6">CBS 931.73</strain>
    </source>
</reference>
<dbReference type="Proteomes" id="UP000193498">
    <property type="component" value="Unassembled WGS sequence"/>
</dbReference>
<dbReference type="PROSITE" id="PS01031">
    <property type="entry name" value="SHSP"/>
    <property type="match status" value="1"/>
</dbReference>
<keyword evidence="6" id="KW-1185">Reference proteome</keyword>
<evidence type="ECO:0000313" key="5">
    <source>
        <dbReference type="EMBL" id="ORY06302.1"/>
    </source>
</evidence>
<proteinExistence type="inferred from homology"/>
<dbReference type="InterPro" id="IPR008978">
    <property type="entry name" value="HSP20-like_chaperone"/>
</dbReference>
<evidence type="ECO:0000313" key="6">
    <source>
        <dbReference type="Proteomes" id="UP000193498"/>
    </source>
</evidence>
<comment type="caution">
    <text evidence="5">The sequence shown here is derived from an EMBL/GenBank/DDBJ whole genome shotgun (WGS) entry which is preliminary data.</text>
</comment>
<dbReference type="EMBL" id="MCFE01000017">
    <property type="protein sequence ID" value="ORY06302.1"/>
    <property type="molecule type" value="Genomic_DNA"/>
</dbReference>
<dbReference type="InParanoid" id="A0A1Y1Z7P4"/>
<evidence type="ECO:0000256" key="1">
    <source>
        <dbReference type="ARBA" id="ARBA00023016"/>
    </source>
</evidence>
<dbReference type="Gene3D" id="2.60.40.790">
    <property type="match status" value="1"/>
</dbReference>
<dbReference type="FunCoup" id="A0A1Y1Z7P4">
    <property type="interactions" value="253"/>
</dbReference>
<comment type="similarity">
    <text evidence="2 3">Belongs to the small heat shock protein (HSP20) family.</text>
</comment>
<dbReference type="SUPFAM" id="SSF49764">
    <property type="entry name" value="HSP20-like chaperones"/>
    <property type="match status" value="1"/>
</dbReference>
<protein>
    <submittedName>
        <fullName evidence="5">Heat shock protein Hsp20</fullName>
    </submittedName>
</protein>
<organism evidence="5 6">
    <name type="scientific">Basidiobolus meristosporus CBS 931.73</name>
    <dbReference type="NCBI Taxonomy" id="1314790"/>
    <lineage>
        <taxon>Eukaryota</taxon>
        <taxon>Fungi</taxon>
        <taxon>Fungi incertae sedis</taxon>
        <taxon>Zoopagomycota</taxon>
        <taxon>Entomophthoromycotina</taxon>
        <taxon>Basidiobolomycetes</taxon>
        <taxon>Basidiobolales</taxon>
        <taxon>Basidiobolaceae</taxon>
        <taxon>Basidiobolus</taxon>
    </lineage>
</organism>
<evidence type="ECO:0000256" key="2">
    <source>
        <dbReference type="PROSITE-ProRule" id="PRU00285"/>
    </source>
</evidence>
<dbReference type="STRING" id="1314790.A0A1Y1Z7P4"/>
<dbReference type="Pfam" id="PF00011">
    <property type="entry name" value="HSP20"/>
    <property type="match status" value="1"/>
</dbReference>
<dbReference type="OrthoDB" id="1431247at2759"/>
<gene>
    <name evidence="5" type="ORF">K493DRAFT_310633</name>
</gene>